<dbReference type="GO" id="GO:0016887">
    <property type="term" value="F:ATP hydrolysis activity"/>
    <property type="evidence" value="ECO:0007669"/>
    <property type="project" value="InterPro"/>
</dbReference>
<evidence type="ECO:0000256" key="2">
    <source>
        <dbReference type="ARBA" id="ARBA00022448"/>
    </source>
</evidence>
<accession>A0A5S4FCQ2</accession>
<evidence type="ECO:0000313" key="7">
    <source>
        <dbReference type="EMBL" id="TMR16096.1"/>
    </source>
</evidence>
<organism evidence="7 8">
    <name type="scientific">Nonomuraea turkmeniaca</name>
    <dbReference type="NCBI Taxonomy" id="103838"/>
    <lineage>
        <taxon>Bacteria</taxon>
        <taxon>Bacillati</taxon>
        <taxon>Actinomycetota</taxon>
        <taxon>Actinomycetes</taxon>
        <taxon>Streptosporangiales</taxon>
        <taxon>Streptosporangiaceae</taxon>
        <taxon>Nonomuraea</taxon>
    </lineage>
</organism>
<comment type="subcellular location">
    <subcellularLocation>
        <location evidence="1">Cell membrane</location>
        <topology evidence="1">Peripheral membrane protein</topology>
    </subcellularLocation>
</comment>
<dbReference type="InterPro" id="IPR027417">
    <property type="entry name" value="P-loop_NTPase"/>
</dbReference>
<dbReference type="PANTHER" id="PTHR42711:SF17">
    <property type="entry name" value="ABC TRANSPORTER ATP-BINDING PROTEIN"/>
    <property type="match status" value="1"/>
</dbReference>
<keyword evidence="8" id="KW-1185">Reference proteome</keyword>
<comment type="caution">
    <text evidence="7">The sequence shown here is derived from an EMBL/GenBank/DDBJ whole genome shotgun (WGS) entry which is preliminary data.</text>
</comment>
<dbReference type="Proteomes" id="UP000309128">
    <property type="component" value="Unassembled WGS sequence"/>
</dbReference>
<keyword evidence="4 7" id="KW-0067">ATP-binding</keyword>
<dbReference type="PANTHER" id="PTHR42711">
    <property type="entry name" value="ABC TRANSPORTER ATP-BINDING PROTEIN"/>
    <property type="match status" value="1"/>
</dbReference>
<dbReference type="PROSITE" id="PS50893">
    <property type="entry name" value="ABC_TRANSPORTER_2"/>
    <property type="match status" value="1"/>
</dbReference>
<gene>
    <name evidence="7" type="ORF">ETD86_25845</name>
</gene>
<keyword evidence="3" id="KW-0547">Nucleotide-binding</keyword>
<dbReference type="EMBL" id="VCKY01000093">
    <property type="protein sequence ID" value="TMR16096.1"/>
    <property type="molecule type" value="Genomic_DNA"/>
</dbReference>
<dbReference type="CDD" id="cd03230">
    <property type="entry name" value="ABC_DR_subfamily_A"/>
    <property type="match status" value="1"/>
</dbReference>
<evidence type="ECO:0000313" key="8">
    <source>
        <dbReference type="Proteomes" id="UP000309128"/>
    </source>
</evidence>
<dbReference type="GO" id="GO:0005524">
    <property type="term" value="F:ATP binding"/>
    <property type="evidence" value="ECO:0007669"/>
    <property type="project" value="UniProtKB-KW"/>
</dbReference>
<dbReference type="GO" id="GO:0005886">
    <property type="term" value="C:plasma membrane"/>
    <property type="evidence" value="ECO:0007669"/>
    <property type="project" value="UniProtKB-SubCell"/>
</dbReference>
<sequence length="310" mass="34645">MGPVNTTAAIEVRDLHQRYDDFEAVRGIAFEVARGELYALLGTNGAGKTTTLDVLEGYHAPTEGQVRVLGHDPFAERAEVRHRMGIVLQEAGFYKDLTVAETVDAWRRWTPHALERGAVLERVGLGHRAQVRVEQLSGGEKRRLDLALAVLGRPDVLFLDEPTTGLDPEARRNVWELIKGMVTEGTTVLLTTHYLDEAQQLAERLAIMHAGRIVTEGTLARVLGDRGTRIRFRLPAVRPSDLPYEPGLGLRSIKLDGDAYTVETHEPQRDLRTLLEWADEHGWELDGLEVRRPSLEEIFLEVAETEKVAA</sequence>
<keyword evidence="5" id="KW-0046">Antibiotic resistance</keyword>
<dbReference type="SUPFAM" id="SSF52540">
    <property type="entry name" value="P-loop containing nucleoside triphosphate hydrolases"/>
    <property type="match status" value="1"/>
</dbReference>
<evidence type="ECO:0000256" key="4">
    <source>
        <dbReference type="ARBA" id="ARBA00022840"/>
    </source>
</evidence>
<dbReference type="AlphaFoldDB" id="A0A5S4FCQ2"/>
<dbReference type="GO" id="GO:0046677">
    <property type="term" value="P:response to antibiotic"/>
    <property type="evidence" value="ECO:0007669"/>
    <property type="project" value="UniProtKB-KW"/>
</dbReference>
<evidence type="ECO:0000256" key="1">
    <source>
        <dbReference type="ARBA" id="ARBA00004202"/>
    </source>
</evidence>
<dbReference type="InterPro" id="IPR050763">
    <property type="entry name" value="ABC_transporter_ATP-binding"/>
</dbReference>
<evidence type="ECO:0000256" key="3">
    <source>
        <dbReference type="ARBA" id="ARBA00022741"/>
    </source>
</evidence>
<dbReference type="Pfam" id="PF00005">
    <property type="entry name" value="ABC_tran"/>
    <property type="match status" value="1"/>
</dbReference>
<dbReference type="SMART" id="SM00382">
    <property type="entry name" value="AAA"/>
    <property type="match status" value="1"/>
</dbReference>
<dbReference type="Gene3D" id="3.40.50.300">
    <property type="entry name" value="P-loop containing nucleotide triphosphate hydrolases"/>
    <property type="match status" value="1"/>
</dbReference>
<keyword evidence="2" id="KW-0813">Transport</keyword>
<dbReference type="OrthoDB" id="9788837at2"/>
<proteinExistence type="predicted"/>
<dbReference type="InterPro" id="IPR003439">
    <property type="entry name" value="ABC_transporter-like_ATP-bd"/>
</dbReference>
<evidence type="ECO:0000259" key="6">
    <source>
        <dbReference type="PROSITE" id="PS50893"/>
    </source>
</evidence>
<dbReference type="InterPro" id="IPR017871">
    <property type="entry name" value="ABC_transporter-like_CS"/>
</dbReference>
<reference evidence="7 8" key="1">
    <citation type="submission" date="2019-05" db="EMBL/GenBank/DDBJ databases">
        <title>Draft genome sequence of Nonomuraea turkmeniaca DSM 43926.</title>
        <authorList>
            <person name="Saricaoglu S."/>
            <person name="Isik K."/>
        </authorList>
    </citation>
    <scope>NUCLEOTIDE SEQUENCE [LARGE SCALE GENOMIC DNA]</scope>
    <source>
        <strain evidence="7 8">DSM 43926</strain>
    </source>
</reference>
<name>A0A5S4FCQ2_9ACTN</name>
<dbReference type="InterPro" id="IPR003593">
    <property type="entry name" value="AAA+_ATPase"/>
</dbReference>
<dbReference type="PROSITE" id="PS00211">
    <property type="entry name" value="ABC_TRANSPORTER_1"/>
    <property type="match status" value="1"/>
</dbReference>
<evidence type="ECO:0000256" key="5">
    <source>
        <dbReference type="ARBA" id="ARBA00023251"/>
    </source>
</evidence>
<protein>
    <submittedName>
        <fullName evidence="7">ABC transporter ATP-binding protein</fullName>
    </submittedName>
</protein>
<feature type="domain" description="ABC transporter" evidence="6">
    <location>
        <begin position="10"/>
        <end position="235"/>
    </location>
</feature>